<evidence type="ECO:0000313" key="2">
    <source>
        <dbReference type="Proteomes" id="UP001148737"/>
    </source>
</evidence>
<sequence>MELPKSYFACVLHRPGDDWSLQEVELKPPQPGEILIKIRCCGFCHTDLSTQAGHLGSMVQWPTTPGHEIVGDVVAIGDNVKQWKIGDRVGGSWHGGHDLTCRPCTEGHFQGCEKQVINGIHKPGGFAEYCTLRSEAVVALPKDLNPVDAAPLLCAGVTMFTSMRHQNVRPGETVAIQGLGGLGHLGVQYAAKMGYSVVVISGDASKENDAFALGAHHFIDAKAKDAACELKKLGGAQLIVITAPNPNIIGQYTDCLKWGGKLLVLAPVDGVVLNAAHLIHNSCSVGGWHAGSALDCQYTVEFSQLTGIKPMVDVFPFSQVKEAANLVASGKCRYRVVLTMD</sequence>
<gene>
    <name evidence="1" type="ORF">NLG97_g333</name>
</gene>
<keyword evidence="2" id="KW-1185">Reference proteome</keyword>
<name>A0ACC1R6U2_9HYPO</name>
<accession>A0ACC1R6U2</accession>
<organism evidence="1 2">
    <name type="scientific">Lecanicillium saksenae</name>
    <dbReference type="NCBI Taxonomy" id="468837"/>
    <lineage>
        <taxon>Eukaryota</taxon>
        <taxon>Fungi</taxon>
        <taxon>Dikarya</taxon>
        <taxon>Ascomycota</taxon>
        <taxon>Pezizomycotina</taxon>
        <taxon>Sordariomycetes</taxon>
        <taxon>Hypocreomycetidae</taxon>
        <taxon>Hypocreales</taxon>
        <taxon>Cordycipitaceae</taxon>
        <taxon>Lecanicillium</taxon>
    </lineage>
</organism>
<proteinExistence type="predicted"/>
<protein>
    <submittedName>
        <fullName evidence="1">Uncharacterized protein</fullName>
    </submittedName>
</protein>
<dbReference type="EMBL" id="JANAKD010000010">
    <property type="protein sequence ID" value="KAJ3499443.1"/>
    <property type="molecule type" value="Genomic_DNA"/>
</dbReference>
<comment type="caution">
    <text evidence="1">The sequence shown here is derived from an EMBL/GenBank/DDBJ whole genome shotgun (WGS) entry which is preliminary data.</text>
</comment>
<dbReference type="Proteomes" id="UP001148737">
    <property type="component" value="Unassembled WGS sequence"/>
</dbReference>
<evidence type="ECO:0000313" key="1">
    <source>
        <dbReference type="EMBL" id="KAJ3499443.1"/>
    </source>
</evidence>
<reference evidence="1" key="1">
    <citation type="submission" date="2022-07" db="EMBL/GenBank/DDBJ databases">
        <title>Genome Sequence of Lecanicillium saksenae.</title>
        <authorList>
            <person name="Buettner E."/>
        </authorList>
    </citation>
    <scope>NUCLEOTIDE SEQUENCE</scope>
    <source>
        <strain evidence="1">VT-O1</strain>
    </source>
</reference>